<dbReference type="InterPro" id="IPR001138">
    <property type="entry name" value="Zn2Cys6_DnaBD"/>
</dbReference>
<feature type="domain" description="Zn(2)-C6 fungal-type" evidence="7">
    <location>
        <begin position="45"/>
        <end position="75"/>
    </location>
</feature>
<evidence type="ECO:0000256" key="4">
    <source>
        <dbReference type="ARBA" id="ARBA00023163"/>
    </source>
</evidence>
<protein>
    <submittedName>
        <fullName evidence="8">Fungal zn(2)-Cys(6) binuclear clusterdomain-containing protein</fullName>
    </submittedName>
</protein>
<dbReference type="STRING" id="43265.A0A545UZN5"/>
<name>A0A545UZN5_9HYPO</name>
<evidence type="ECO:0000259" key="7">
    <source>
        <dbReference type="PROSITE" id="PS50048"/>
    </source>
</evidence>
<dbReference type="PROSITE" id="PS50048">
    <property type="entry name" value="ZN2_CY6_FUNGAL_2"/>
    <property type="match status" value="1"/>
</dbReference>
<dbReference type="GO" id="GO:0000981">
    <property type="term" value="F:DNA-binding transcription factor activity, RNA polymerase II-specific"/>
    <property type="evidence" value="ECO:0007669"/>
    <property type="project" value="InterPro"/>
</dbReference>
<gene>
    <name evidence="8" type="ORF">IF1G_05914</name>
</gene>
<dbReference type="PANTHER" id="PTHR47660:SF3">
    <property type="entry name" value="FINGER DOMAIN PROTEIN, PUTATIVE (AFU_ORTHOLOGUE AFUA_4G03310)-RELATED"/>
    <property type="match status" value="1"/>
</dbReference>
<accession>A0A545UZN5</accession>
<sequence>MVSMPEAHIMRCTLCSKSFDRFSTYKRHGYYCRTRNGTRVPRLRSCISCVSAKTRCDNGKPACSRCANKGLECKYPARAARAAKMSGTRIYSTEPSEPESAPTPVSGAQGTVPALHKDVGGVAYDAASSSLKQGMQMSDSDLGDVWYDVDWQFLLPSSPAVDDGPSSASFWSMTGGDGETPASSFDSWLSLQRVMTTPKSQILRLPTFTMPSIVHRQHTGAGAQRVSQLILQTLKTYPLMMTRQKTPPPFLHPSLLASSFDDSLEPWHNCMSLVYMVNGRMNGSRRLFWRNVRTECERFCQRYFELNRWELLATMHALAIYVIMRLDEPTGDFDGTIDGVLLRAVTVVAIQLMAVETRSDSPPTLNSVWHDWILEESKRRLCVLFQIINMLVLFEPADMCTAHGDIILAPLPTQKQLWEAPDHYAWKRDCEMEPGDHLEFGLTKRVW</sequence>
<dbReference type="SUPFAM" id="SSF57701">
    <property type="entry name" value="Zn2/Cys6 DNA-binding domain"/>
    <property type="match status" value="1"/>
</dbReference>
<reference evidence="8 9" key="1">
    <citation type="journal article" date="2019" name="Appl. Microbiol. Biotechnol.">
        <title>Genome sequence of Isaria javanica and comparative genome analysis insights into family S53 peptidase evolution in fungal entomopathogens.</title>
        <authorList>
            <person name="Lin R."/>
            <person name="Zhang X."/>
            <person name="Xin B."/>
            <person name="Zou M."/>
            <person name="Gao Y."/>
            <person name="Qin F."/>
            <person name="Hu Q."/>
            <person name="Xie B."/>
            <person name="Cheng X."/>
        </authorList>
    </citation>
    <scope>NUCLEOTIDE SEQUENCE [LARGE SCALE GENOMIC DNA]</scope>
    <source>
        <strain evidence="8 9">IJ1G</strain>
    </source>
</reference>
<keyword evidence="9" id="KW-1185">Reference proteome</keyword>
<dbReference type="Proteomes" id="UP000315783">
    <property type="component" value="Unassembled WGS sequence"/>
</dbReference>
<dbReference type="AlphaFoldDB" id="A0A545UZN5"/>
<keyword evidence="2" id="KW-0862">Zinc</keyword>
<evidence type="ECO:0000256" key="6">
    <source>
        <dbReference type="SAM" id="MobiDB-lite"/>
    </source>
</evidence>
<comment type="caution">
    <text evidence="8">The sequence shown here is derived from an EMBL/GenBank/DDBJ whole genome shotgun (WGS) entry which is preliminary data.</text>
</comment>
<keyword evidence="1" id="KW-0479">Metal-binding</keyword>
<keyword evidence="5" id="KW-0539">Nucleus</keyword>
<evidence type="ECO:0000256" key="3">
    <source>
        <dbReference type="ARBA" id="ARBA00023015"/>
    </source>
</evidence>
<dbReference type="PANTHER" id="PTHR47660">
    <property type="entry name" value="TRANSCRIPTION FACTOR WITH C2H2 AND ZN(2)-CYS(6) DNA BINDING DOMAIN (EUROFUNG)-RELATED-RELATED"/>
    <property type="match status" value="1"/>
</dbReference>
<evidence type="ECO:0000313" key="9">
    <source>
        <dbReference type="Proteomes" id="UP000315783"/>
    </source>
</evidence>
<dbReference type="EMBL" id="SPUK01000008">
    <property type="protein sequence ID" value="TQV94927.1"/>
    <property type="molecule type" value="Genomic_DNA"/>
</dbReference>
<dbReference type="GO" id="GO:0008270">
    <property type="term" value="F:zinc ion binding"/>
    <property type="evidence" value="ECO:0007669"/>
    <property type="project" value="InterPro"/>
</dbReference>
<dbReference type="SMART" id="SM00066">
    <property type="entry name" value="GAL4"/>
    <property type="match status" value="1"/>
</dbReference>
<proteinExistence type="predicted"/>
<evidence type="ECO:0000313" key="8">
    <source>
        <dbReference type="EMBL" id="TQV94927.1"/>
    </source>
</evidence>
<feature type="region of interest" description="Disordered" evidence="6">
    <location>
        <begin position="86"/>
        <end position="109"/>
    </location>
</feature>
<organism evidence="8 9">
    <name type="scientific">Cordyceps javanica</name>
    <dbReference type="NCBI Taxonomy" id="43265"/>
    <lineage>
        <taxon>Eukaryota</taxon>
        <taxon>Fungi</taxon>
        <taxon>Dikarya</taxon>
        <taxon>Ascomycota</taxon>
        <taxon>Pezizomycotina</taxon>
        <taxon>Sordariomycetes</taxon>
        <taxon>Hypocreomycetidae</taxon>
        <taxon>Hypocreales</taxon>
        <taxon>Cordycipitaceae</taxon>
        <taxon>Cordyceps</taxon>
    </lineage>
</organism>
<feature type="compositionally biased region" description="Low complexity" evidence="6">
    <location>
        <begin position="92"/>
        <end position="106"/>
    </location>
</feature>
<keyword evidence="3" id="KW-0805">Transcription regulation</keyword>
<evidence type="ECO:0000256" key="1">
    <source>
        <dbReference type="ARBA" id="ARBA00022723"/>
    </source>
</evidence>
<keyword evidence="4" id="KW-0804">Transcription</keyword>
<dbReference type="Pfam" id="PF00172">
    <property type="entry name" value="Zn_clus"/>
    <property type="match status" value="1"/>
</dbReference>
<dbReference type="Gene3D" id="4.10.240.10">
    <property type="entry name" value="Zn(2)-C6 fungal-type DNA-binding domain"/>
    <property type="match status" value="1"/>
</dbReference>
<evidence type="ECO:0000256" key="2">
    <source>
        <dbReference type="ARBA" id="ARBA00022833"/>
    </source>
</evidence>
<dbReference type="InterPro" id="IPR036864">
    <property type="entry name" value="Zn2-C6_fun-type_DNA-bd_sf"/>
</dbReference>
<dbReference type="CDD" id="cd00067">
    <property type="entry name" value="GAL4"/>
    <property type="match status" value="1"/>
</dbReference>
<evidence type="ECO:0000256" key="5">
    <source>
        <dbReference type="ARBA" id="ARBA00023242"/>
    </source>
</evidence>